<proteinExistence type="predicted"/>
<comment type="caution">
    <text evidence="2">The sequence shown here is derived from an EMBL/GenBank/DDBJ whole genome shotgun (WGS) entry which is preliminary data.</text>
</comment>
<sequence>MLGAYQPCPMILRTTEKVLFVSALQLSASSGSCSWTTSFSPPRTPEAWIRTPPCLPLVSTTPLHCSHHHHHHQHDIRKKELNKQQF</sequence>
<evidence type="ECO:0000313" key="3">
    <source>
        <dbReference type="Proteomes" id="UP000811609"/>
    </source>
</evidence>
<protein>
    <submittedName>
        <fullName evidence="2">Uncharacterized protein</fullName>
    </submittedName>
</protein>
<name>A0A8T1Q9E0_CARIL</name>
<reference evidence="2" key="1">
    <citation type="submission" date="2020-12" db="EMBL/GenBank/DDBJ databases">
        <title>WGS assembly of Carya illinoinensis cv. Pawnee.</title>
        <authorList>
            <person name="Platts A."/>
            <person name="Shu S."/>
            <person name="Wright S."/>
            <person name="Barry K."/>
            <person name="Edger P."/>
            <person name="Pires J.C."/>
            <person name="Schmutz J."/>
        </authorList>
    </citation>
    <scope>NUCLEOTIDE SEQUENCE</scope>
    <source>
        <tissue evidence="2">Leaf</tissue>
    </source>
</reference>
<accession>A0A8T1Q9E0</accession>
<feature type="compositionally biased region" description="Basic residues" evidence="1">
    <location>
        <begin position="66"/>
        <end position="76"/>
    </location>
</feature>
<dbReference type="Proteomes" id="UP000811609">
    <property type="component" value="Chromosome 6"/>
</dbReference>
<organism evidence="2 3">
    <name type="scientific">Carya illinoinensis</name>
    <name type="common">Pecan</name>
    <dbReference type="NCBI Taxonomy" id="32201"/>
    <lineage>
        <taxon>Eukaryota</taxon>
        <taxon>Viridiplantae</taxon>
        <taxon>Streptophyta</taxon>
        <taxon>Embryophyta</taxon>
        <taxon>Tracheophyta</taxon>
        <taxon>Spermatophyta</taxon>
        <taxon>Magnoliopsida</taxon>
        <taxon>eudicotyledons</taxon>
        <taxon>Gunneridae</taxon>
        <taxon>Pentapetalae</taxon>
        <taxon>rosids</taxon>
        <taxon>fabids</taxon>
        <taxon>Fagales</taxon>
        <taxon>Juglandaceae</taxon>
        <taxon>Carya</taxon>
    </lineage>
</organism>
<evidence type="ECO:0000313" key="2">
    <source>
        <dbReference type="EMBL" id="KAG6650954.1"/>
    </source>
</evidence>
<gene>
    <name evidence="2" type="ORF">CIPAW_06G078600</name>
</gene>
<feature type="compositionally biased region" description="Basic and acidic residues" evidence="1">
    <location>
        <begin position="77"/>
        <end position="86"/>
    </location>
</feature>
<keyword evidence="3" id="KW-1185">Reference proteome</keyword>
<evidence type="ECO:0000256" key="1">
    <source>
        <dbReference type="SAM" id="MobiDB-lite"/>
    </source>
</evidence>
<dbReference type="EMBL" id="CM031814">
    <property type="protein sequence ID" value="KAG6650954.1"/>
    <property type="molecule type" value="Genomic_DNA"/>
</dbReference>
<feature type="region of interest" description="Disordered" evidence="1">
    <location>
        <begin position="66"/>
        <end position="86"/>
    </location>
</feature>
<dbReference type="AlphaFoldDB" id="A0A8T1Q9E0"/>